<reference evidence="6 7" key="1">
    <citation type="submission" date="2017-08" db="EMBL/GenBank/DDBJ databases">
        <title>Complete genome sequence of Mucilaginibacter sp. strain BJC16-A31.</title>
        <authorList>
            <consortium name="Henan University of Science and Technology"/>
            <person name="You X."/>
        </authorList>
    </citation>
    <scope>NUCLEOTIDE SEQUENCE [LARGE SCALE GENOMIC DNA]</scope>
    <source>
        <strain evidence="6 7">BJC16-A31</strain>
    </source>
</reference>
<dbReference type="InterPro" id="IPR044925">
    <property type="entry name" value="His-Me_finger_sf"/>
</dbReference>
<dbReference type="EMBL" id="CP022743">
    <property type="protein sequence ID" value="ASU34432.1"/>
    <property type="molecule type" value="Genomic_DNA"/>
</dbReference>
<feature type="domain" description="ENPP1-3/EXOG-like endonuclease/phosphodiesterase" evidence="4">
    <location>
        <begin position="30"/>
        <end position="218"/>
    </location>
</feature>
<dbReference type="Gene3D" id="3.40.570.10">
    <property type="entry name" value="Extracellular Endonuclease, subunit A"/>
    <property type="match status" value="1"/>
</dbReference>
<dbReference type="AlphaFoldDB" id="A0A223NX41"/>
<evidence type="ECO:0000256" key="2">
    <source>
        <dbReference type="PIRSR" id="PIRSR640255-2"/>
    </source>
</evidence>
<dbReference type="SMART" id="SM00892">
    <property type="entry name" value="Endonuclease_NS"/>
    <property type="match status" value="1"/>
</dbReference>
<dbReference type="InterPro" id="IPR044929">
    <property type="entry name" value="DNA/RNA_non-sp_Endonuclease_sf"/>
</dbReference>
<evidence type="ECO:0000259" key="4">
    <source>
        <dbReference type="SMART" id="SM00477"/>
    </source>
</evidence>
<dbReference type="InterPro" id="IPR001604">
    <property type="entry name" value="Endo_G_ENPP1-like_dom"/>
</dbReference>
<dbReference type="RefSeq" id="WP_094570791.1">
    <property type="nucleotide sequence ID" value="NZ_CP022743.1"/>
</dbReference>
<feature type="binding site" evidence="2">
    <location>
        <position position="119"/>
    </location>
    <ligand>
        <name>Mg(2+)</name>
        <dbReference type="ChEBI" id="CHEBI:18420"/>
        <note>catalytic</note>
    </ligand>
</feature>
<evidence type="ECO:0000256" key="3">
    <source>
        <dbReference type="SAM" id="SignalP"/>
    </source>
</evidence>
<dbReference type="OrthoDB" id="9811262at2"/>
<dbReference type="GO" id="GO:0004519">
    <property type="term" value="F:endonuclease activity"/>
    <property type="evidence" value="ECO:0007669"/>
    <property type="project" value="TreeGrafter"/>
</dbReference>
<dbReference type="GO" id="GO:0046872">
    <property type="term" value="F:metal ion binding"/>
    <property type="evidence" value="ECO:0007669"/>
    <property type="project" value="UniProtKB-KW"/>
</dbReference>
<dbReference type="Pfam" id="PF01223">
    <property type="entry name" value="Endonuclease_NS"/>
    <property type="match status" value="1"/>
</dbReference>
<evidence type="ECO:0000313" key="6">
    <source>
        <dbReference type="EMBL" id="ASU34432.1"/>
    </source>
</evidence>
<dbReference type="KEGG" id="muc:MuYL_2545"/>
<dbReference type="InterPro" id="IPR020821">
    <property type="entry name" value="ENPP1-3/EXOG-like_nuc-like"/>
</dbReference>
<dbReference type="SUPFAM" id="SSF54060">
    <property type="entry name" value="His-Me finger endonucleases"/>
    <property type="match status" value="1"/>
</dbReference>
<dbReference type="SMART" id="SM00477">
    <property type="entry name" value="NUC"/>
    <property type="match status" value="1"/>
</dbReference>
<dbReference type="GO" id="GO:0003676">
    <property type="term" value="F:nucleic acid binding"/>
    <property type="evidence" value="ECO:0007669"/>
    <property type="project" value="InterPro"/>
</dbReference>
<name>A0A223NX41_9SPHI</name>
<keyword evidence="3" id="KW-0732">Signal</keyword>
<feature type="active site" description="Proton acceptor" evidence="1">
    <location>
        <position position="87"/>
    </location>
</feature>
<organism evidence="6 7">
    <name type="scientific">Mucilaginibacter xinganensis</name>
    <dbReference type="NCBI Taxonomy" id="1234841"/>
    <lineage>
        <taxon>Bacteria</taxon>
        <taxon>Pseudomonadati</taxon>
        <taxon>Bacteroidota</taxon>
        <taxon>Sphingobacteriia</taxon>
        <taxon>Sphingobacteriales</taxon>
        <taxon>Sphingobacteriaceae</taxon>
        <taxon>Mucilaginibacter</taxon>
    </lineage>
</organism>
<protein>
    <submittedName>
        <fullName evidence="6">Uncharacterized protein</fullName>
    </submittedName>
</protein>
<proteinExistence type="predicted"/>
<dbReference type="InterPro" id="IPR040255">
    <property type="entry name" value="Non-specific_endonuclease"/>
</dbReference>
<keyword evidence="7" id="KW-1185">Reference proteome</keyword>
<accession>A0A223NX41</accession>
<dbReference type="PANTHER" id="PTHR13966:SF5">
    <property type="entry name" value="ENDONUCLEASE G, MITOCHONDRIAL"/>
    <property type="match status" value="1"/>
</dbReference>
<evidence type="ECO:0000313" key="7">
    <source>
        <dbReference type="Proteomes" id="UP000215002"/>
    </source>
</evidence>
<dbReference type="PANTHER" id="PTHR13966">
    <property type="entry name" value="ENDONUCLEASE RELATED"/>
    <property type="match status" value="1"/>
</dbReference>
<feature type="signal peptide" evidence="3">
    <location>
        <begin position="1"/>
        <end position="19"/>
    </location>
</feature>
<dbReference type="GO" id="GO:0016787">
    <property type="term" value="F:hydrolase activity"/>
    <property type="evidence" value="ECO:0007669"/>
    <property type="project" value="InterPro"/>
</dbReference>
<evidence type="ECO:0000256" key="1">
    <source>
        <dbReference type="PIRSR" id="PIRSR640255-1"/>
    </source>
</evidence>
<evidence type="ECO:0000259" key="5">
    <source>
        <dbReference type="SMART" id="SM00892"/>
    </source>
</evidence>
<keyword evidence="2" id="KW-0479">Metal-binding</keyword>
<feature type="chain" id="PRO_5013188871" evidence="3">
    <location>
        <begin position="20"/>
        <end position="218"/>
    </location>
</feature>
<feature type="domain" description="DNA/RNA non-specific endonuclease/pyrophosphatase/phosphodiesterase" evidence="5">
    <location>
        <begin position="29"/>
        <end position="213"/>
    </location>
</feature>
<gene>
    <name evidence="6" type="ORF">MuYL_2545</name>
</gene>
<dbReference type="Proteomes" id="UP000215002">
    <property type="component" value="Chromosome"/>
</dbReference>
<sequence length="218" mass="24398">MKNILLIIFVLSGICSLHAQTLINCKVDTTGGYISVFDTVKYNPICNYEVLTKAHLDNHSANNRDTISFFPHKIDVLYKKSGYSRGHCLPFEDLAYSYVSAKASMNEKRNLAPQPQNENIGTKLACEDTCRLLANQQGSIQVFGGTWGTYGSMKGINIPEAYWTMIIDSDNNAICWWLPTHGGKIGYHDLGACRITQESLEAKLGFEPPLVIFKQQIR</sequence>